<organism evidence="1 2">
    <name type="scientific">Bacteroides parvus</name>
    <dbReference type="NCBI Taxonomy" id="2763025"/>
    <lineage>
        <taxon>Bacteria</taxon>
        <taxon>Pseudomonadati</taxon>
        <taxon>Bacteroidota</taxon>
        <taxon>Bacteroidia</taxon>
        <taxon>Bacteroidales</taxon>
        <taxon>Bacteroidaceae</taxon>
        <taxon>Bacteroides</taxon>
    </lineage>
</organism>
<proteinExistence type="predicted"/>
<evidence type="ECO:0000313" key="1">
    <source>
        <dbReference type="EMBL" id="MBC5591378.1"/>
    </source>
</evidence>
<keyword evidence="2" id="KW-1185">Reference proteome</keyword>
<protein>
    <recommendedName>
        <fullName evidence="3">Mrr-like domain-containing protein</fullName>
    </recommendedName>
</protein>
<evidence type="ECO:0000313" key="2">
    <source>
        <dbReference type="Proteomes" id="UP000600230"/>
    </source>
</evidence>
<accession>A0ABR7C1G9</accession>
<dbReference type="Proteomes" id="UP000600230">
    <property type="component" value="Unassembled WGS sequence"/>
</dbReference>
<name>A0ABR7C1G9_9BACE</name>
<evidence type="ECO:0008006" key="3">
    <source>
        <dbReference type="Google" id="ProtNLM"/>
    </source>
</evidence>
<sequence>MIAQTQLKKPSNWQDFEKLCKLLWGEIWICEDTIKRHGRQGQNQYGVDVFSYVEKYSGYCGIQCKGKDDYTNAQLTEAEIDNEITKALDFEPNLKLLVFATTANKDVKIEGYIRKKDIENRAKGLFAIDIASWEDIVDQLERYRTTYNWYVNNCQFKDTTDVLVTFHGKDEITIYPEYVKTIKHYEYRKLTEIEQDVMRLSLGNLEVPNIGIPRFSFNPPKKIDKRWCKLRIRIENTGKTVIRTPKLIVSFRPEDIVEIDDNFYYFNAFGIDEAAKAQINASRDAKREVYQTYKNQLEYRPKNSVFVQKDCRDFYMSVIPVDGIKKFSLIWKFLCEDYQKNGVLTIYVEPQIEEHIKTIEVHDESELKPDEASLAPKVVEV</sequence>
<comment type="caution">
    <text evidence="1">The sequence shown here is derived from an EMBL/GenBank/DDBJ whole genome shotgun (WGS) entry which is preliminary data.</text>
</comment>
<gene>
    <name evidence="1" type="ORF">H8S53_09035</name>
</gene>
<reference evidence="1 2" key="1">
    <citation type="submission" date="2020-08" db="EMBL/GenBank/DDBJ databases">
        <title>Genome public.</title>
        <authorList>
            <person name="Liu C."/>
            <person name="Sun Q."/>
        </authorList>
    </citation>
    <scope>NUCLEOTIDE SEQUENCE [LARGE SCALE GENOMIC DNA]</scope>
    <source>
        <strain evidence="1 2">NSJ-21</strain>
    </source>
</reference>
<dbReference type="RefSeq" id="WP_186905693.1">
    <property type="nucleotide sequence ID" value="NZ_JACOOG010000001.1"/>
</dbReference>
<dbReference type="EMBL" id="JACOOG010000001">
    <property type="protein sequence ID" value="MBC5591378.1"/>
    <property type="molecule type" value="Genomic_DNA"/>
</dbReference>